<evidence type="ECO:0000256" key="1">
    <source>
        <dbReference type="SAM" id="Coils"/>
    </source>
</evidence>
<dbReference type="Proteomes" id="UP000256585">
    <property type="component" value="Chromosome"/>
</dbReference>
<evidence type="ECO:0000313" key="5">
    <source>
        <dbReference type="Proteomes" id="UP000256585"/>
    </source>
</evidence>
<dbReference type="NCBIfam" id="NF045842">
    <property type="entry name" value="MIP_near_MIB"/>
    <property type="match status" value="1"/>
</dbReference>
<dbReference type="RefSeq" id="WP_116171852.1">
    <property type="nucleotide sequence ID" value="NZ_CP033058.2"/>
</dbReference>
<keyword evidence="1" id="KW-0175">Coiled coil</keyword>
<evidence type="ECO:0000259" key="3">
    <source>
        <dbReference type="Pfam" id="PF01732"/>
    </source>
</evidence>
<evidence type="ECO:0000313" key="4">
    <source>
        <dbReference type="EMBL" id="AZZ65329.1"/>
    </source>
</evidence>
<dbReference type="PROSITE" id="PS51257">
    <property type="entry name" value="PROKAR_LIPOPROTEIN"/>
    <property type="match status" value="1"/>
</dbReference>
<dbReference type="InterPro" id="IPR022382">
    <property type="entry name" value="Mycoplasma_peptidase_DUF31"/>
</dbReference>
<feature type="region of interest" description="Disordered" evidence="2">
    <location>
        <begin position="242"/>
        <end position="263"/>
    </location>
</feature>
<name>A0A3T0TTM8_9BACT</name>
<proteinExistence type="predicted"/>
<sequence>MKINKKTKLFLSSIAGVVIFASPIFSLISCENKNSNSKISVETLKSKVEDLKKKIHEWQQKDNNAINEKSFVEAQNLIAEIEKNIKNKDLKEEKIKNFDKQIDEYKKNIDKNINNLDNIDHNTGKPKADKNLDYSDKQFEEDIKQIAPLSELEEHFIFSFDLSGNNKKSIYPSQLQRNISSLILKFKKDDLNAKIELNVDNVILEDNANMTGNAKFNIVLRNRATNTTKNLNILLSGLANNPANQDSEGNYPNYKQGNNSNINQNETSKYIAMDQNKRFEYDNSNYMQGLKQYLQLSGINSINDLRPSLNATEEQKKIFNDLAATVNQDSYDNAAYKGFSLVSYKSNGQIDGIEIKDGPEMGKQGSWVDKLGQKDPNKINGLARMILNDHYLRMAMQTFSISFSNFKDFKEDISKLQKTIEYWKDPNNKNEYDKLVAQKIKDLEKNKEEVRAEWDDRIHNNKDVHLIEGLKKQKQEALEEYDKAIADYRSRSPQDEIKLLEAQIKDFKKRAQSKKEMTTESGTMWILDYQIDDSKKSDSNWYPTKWYFGTNSHVAKAITNNLNGFSITKLRSDIKVGQKLRISQMDDNIVNYNFNDTGAIRKVFDGIDYLQTSPSMYLTEKQKNELSDVEEFADFAVLEIDFSKIKDYSALSNDLLVNEFDKNDFNFANKIAKTITNDYANEENKLNHIKFRKKSYLTDYKAIDFPLKGNINDLDLLYILGWPSSKEDYYLEKYIDDDQRNREFQSGGNFSLWTNSQSKYYGIKINDGSYSKEQLDRGDWLSYQLGYRTFTNMPGIIDTFIGVPKLGKDFYYVDGKRYVNMALAYSPRRYAPIGGASGSSVRNQNNELMAVYYGSNKFINAGLAVALRSEGFDYKGLYGRYNLPQYDLIYGGGREQKNSYRQALKNLYESQNIKTNLFNQGLEEEFVPEDFKF</sequence>
<dbReference type="Pfam" id="PF01732">
    <property type="entry name" value="Mycop_pep_DUF31"/>
    <property type="match status" value="1"/>
</dbReference>
<feature type="coiled-coil region" evidence="1">
    <location>
        <begin position="34"/>
        <end position="122"/>
    </location>
</feature>
<dbReference type="PRINTS" id="PR00840">
    <property type="entry name" value="Y06768FAMILY"/>
</dbReference>
<gene>
    <name evidence="4" type="ORF">DMC14_000790</name>
</gene>
<evidence type="ECO:0000256" key="2">
    <source>
        <dbReference type="SAM" id="MobiDB-lite"/>
    </source>
</evidence>
<dbReference type="KEGG" id="mphc:DMC14_000790"/>
<organism evidence="4 5">
    <name type="scientific">Metamycoplasma phocicerebrale</name>
    <dbReference type="NCBI Taxonomy" id="142649"/>
    <lineage>
        <taxon>Bacteria</taxon>
        <taxon>Bacillati</taxon>
        <taxon>Mycoplasmatota</taxon>
        <taxon>Mycoplasmoidales</taxon>
        <taxon>Metamycoplasmataceae</taxon>
        <taxon>Metamycoplasma</taxon>
    </lineage>
</organism>
<reference evidence="4" key="1">
    <citation type="submission" date="2019-03" db="EMBL/GenBank/DDBJ databases">
        <title>Draft Sequence and Annotation of the Mycoplasma phocicerebrale Strain 1049T Genome.</title>
        <authorList>
            <person name="Frasca S.Jr."/>
            <person name="Kutish G.F."/>
            <person name="Castellanos Gell J."/>
            <person name="Michaels D.L."/>
            <person name="Brown D.R."/>
        </authorList>
    </citation>
    <scope>NUCLEOTIDE SEQUENCE</scope>
    <source>
        <strain evidence="4">1049</strain>
    </source>
</reference>
<dbReference type="AlphaFoldDB" id="A0A3T0TTM8"/>
<dbReference type="NCBIfam" id="NF045841">
    <property type="entry name" value="Ig_SerProt_MIP"/>
    <property type="match status" value="1"/>
</dbReference>
<feature type="coiled-coil region" evidence="1">
    <location>
        <begin position="433"/>
        <end position="517"/>
    </location>
</feature>
<feature type="domain" description="DUF31" evidence="3">
    <location>
        <begin position="388"/>
        <end position="854"/>
    </location>
</feature>
<keyword evidence="5" id="KW-1185">Reference proteome</keyword>
<accession>A0A3T0TTM8</accession>
<dbReference type="InterPro" id="IPR022381">
    <property type="entry name" value="Uncharacterised_MG067"/>
</dbReference>
<protein>
    <recommendedName>
        <fullName evidence="3">DUF31 domain-containing protein</fullName>
    </recommendedName>
</protein>
<dbReference type="EMBL" id="CP033058">
    <property type="protein sequence ID" value="AZZ65329.1"/>
    <property type="molecule type" value="Genomic_DNA"/>
</dbReference>
<dbReference type="OrthoDB" id="393864at2"/>